<dbReference type="Ensembl" id="ENSMMUT00000086665.1">
    <property type="protein sequence ID" value="ENSMMUP00000076911.1"/>
    <property type="gene ID" value="ENSMMUG00000061616.1"/>
</dbReference>
<reference evidence="2" key="1">
    <citation type="journal article" date="2007" name="Science">
        <title>Evolutionary and biomedical insights from the rhesus macaque genome.</title>
        <authorList>
            <person name="Gibbs R.A."/>
            <person name="Rogers J."/>
            <person name="Katze M.G."/>
            <person name="Bumgarner R."/>
            <person name="Weinstock G.M."/>
            <person name="Mardis E.R."/>
            <person name="Remington K.A."/>
            <person name="Strausberg R.L."/>
            <person name="Venter J.C."/>
            <person name="Wilson R.K."/>
            <person name="Batzer M.A."/>
            <person name="Bustamante C.D."/>
            <person name="Eichler E.E."/>
            <person name="Hahn M.W."/>
            <person name="Hardison R.C."/>
            <person name="Makova K.D."/>
            <person name="Miller W."/>
            <person name="Milosavljevic A."/>
            <person name="Palermo R.E."/>
            <person name="Siepel A."/>
            <person name="Sikela J.M."/>
            <person name="Attaway T."/>
            <person name="Bell S."/>
            <person name="Bernard K.E."/>
            <person name="Buhay C.J."/>
            <person name="Chandrabose M.N."/>
            <person name="Dao M."/>
            <person name="Davis C."/>
            <person name="Delehaunty K.D."/>
            <person name="Ding Y."/>
            <person name="Dinh H.H."/>
            <person name="Dugan-Rocha S."/>
            <person name="Fulton L.A."/>
            <person name="Gabisi R.A."/>
            <person name="Garner T.T."/>
            <person name="Godfrey J."/>
            <person name="Hawes A.C."/>
            <person name="Hernandez J."/>
            <person name="Hines S."/>
            <person name="Holder M."/>
            <person name="Hume J."/>
            <person name="Jhangiani S.N."/>
            <person name="Joshi V."/>
            <person name="Khan Z.M."/>
            <person name="Kirkness E.F."/>
            <person name="Cree A."/>
            <person name="Fowler R.G."/>
            <person name="Lee S."/>
            <person name="Lewis L.R."/>
            <person name="Li Z."/>
            <person name="Liu Y.-S."/>
            <person name="Moore S.M."/>
            <person name="Muzny D."/>
            <person name="Nazareth L.V."/>
            <person name="Ngo D.N."/>
            <person name="Okwuonu G.O."/>
            <person name="Pai G."/>
            <person name="Parker D."/>
            <person name="Paul H.A."/>
            <person name="Pfannkoch C."/>
            <person name="Pohl C.S."/>
            <person name="Rogers Y.-H.C."/>
            <person name="Ruiz S.J."/>
            <person name="Sabo A."/>
            <person name="Santibanez J."/>
            <person name="Schneider B.W."/>
            <person name="Smith S.M."/>
            <person name="Sodergren E."/>
            <person name="Svatek A.F."/>
            <person name="Utterback T.R."/>
            <person name="Vattathil S."/>
            <person name="Warren W."/>
            <person name="White C.S."/>
            <person name="Chinwalla A.T."/>
            <person name="Feng Y."/>
            <person name="Halpern A.L."/>
            <person name="Hillier L.W."/>
            <person name="Huang X."/>
            <person name="Minx P."/>
            <person name="Nelson J.O."/>
            <person name="Pepin K.H."/>
            <person name="Qin X."/>
            <person name="Sutton G.G."/>
            <person name="Venter E."/>
            <person name="Walenz B.P."/>
            <person name="Wallis J.W."/>
            <person name="Worley K.C."/>
            <person name="Yang S.-P."/>
            <person name="Jones S.M."/>
            <person name="Marra M.A."/>
            <person name="Rocchi M."/>
            <person name="Schein J.E."/>
            <person name="Baertsch R."/>
            <person name="Clarke L."/>
            <person name="Csuros M."/>
            <person name="Glasscock J."/>
            <person name="Harris R.A."/>
            <person name="Havlak P."/>
            <person name="Jackson A.R."/>
            <person name="Jiang H."/>
            <person name="Liu Y."/>
            <person name="Messina D.N."/>
            <person name="Shen Y."/>
            <person name="Song H.X.-Z."/>
            <person name="Wylie T."/>
            <person name="Zhang L."/>
            <person name="Birney E."/>
            <person name="Han K."/>
            <person name="Konkel M.K."/>
            <person name="Lee J."/>
            <person name="Smit A.F.A."/>
            <person name="Ullmer B."/>
            <person name="Wang H."/>
            <person name="Xing J."/>
            <person name="Burhans R."/>
            <person name="Cheng Z."/>
            <person name="Karro J.E."/>
            <person name="Ma J."/>
            <person name="Raney B."/>
            <person name="She X."/>
            <person name="Cox M.J."/>
            <person name="Demuth J.P."/>
            <person name="Dumas L.J."/>
            <person name="Han S.-G."/>
            <person name="Hopkins J."/>
            <person name="Karimpour-Fard A."/>
            <person name="Kim Y.H."/>
            <person name="Pollack J.R."/>
            <person name="Vinar T."/>
            <person name="Addo-Quaye C."/>
            <person name="Degenhardt J."/>
            <person name="Denby A."/>
            <person name="Hubisz M.J."/>
            <person name="Indap A."/>
            <person name="Kosiol C."/>
            <person name="Lahn B.T."/>
            <person name="Lawson H.A."/>
            <person name="Marklein A."/>
            <person name="Nielsen R."/>
            <person name="Vallender E.J."/>
            <person name="Clark A.G."/>
            <person name="Ferguson B."/>
            <person name="Hernandez R.D."/>
            <person name="Hirani K."/>
            <person name="Kehrer-Sawatzki H."/>
            <person name="Kolb J."/>
            <person name="Patil S."/>
            <person name="Pu L.-L."/>
            <person name="Ren Y."/>
            <person name="Smith D.G."/>
            <person name="Wheeler D.A."/>
            <person name="Schenck I."/>
            <person name="Ball E.V."/>
            <person name="Chen R."/>
            <person name="Cooper D.N."/>
            <person name="Giardine B."/>
            <person name="Hsu F."/>
            <person name="Kent W.J."/>
            <person name="Lesk A."/>
            <person name="Nelson D.L."/>
            <person name="O'brien W.E."/>
            <person name="Pruefer K."/>
            <person name="Stenson P.D."/>
            <person name="Wallace J.C."/>
            <person name="Ke H."/>
            <person name="Liu X.-M."/>
            <person name="Wang P."/>
            <person name="Xiang A.P."/>
            <person name="Yang F."/>
            <person name="Barber G.P."/>
            <person name="Haussler D."/>
            <person name="Karolchik D."/>
            <person name="Kern A.D."/>
            <person name="Kuhn R.M."/>
            <person name="Smith K.E."/>
            <person name="Zwieg A.S."/>
        </authorList>
    </citation>
    <scope>NUCLEOTIDE SEQUENCE [LARGE SCALE GENOMIC DNA]</scope>
    <source>
        <strain evidence="2">17573</strain>
    </source>
</reference>
<dbReference type="PANTHER" id="PTHR12138:SF155">
    <property type="entry name" value="DOWN SYNDROME CRITICAL REGION PROTEIN 8"/>
    <property type="match status" value="1"/>
</dbReference>
<dbReference type="PRINTS" id="PR02045">
    <property type="entry name" value="F138DOMAIN"/>
</dbReference>
<reference evidence="1" key="2">
    <citation type="submission" date="2019-01" db="EMBL/GenBank/DDBJ databases">
        <authorList>
            <person name="Graves T."/>
            <person name="Eichler E.E."/>
            <person name="Wilson R.K."/>
        </authorList>
    </citation>
    <scope>NUCLEOTIDE SEQUENCE [LARGE SCALE GENOMIC DNA]</scope>
    <source>
        <strain evidence="1">17573</strain>
    </source>
</reference>
<dbReference type="Proteomes" id="UP000006718">
    <property type="component" value="Chromosome 13"/>
</dbReference>
<dbReference type="VEuPathDB" id="HostDB:ENSMMUG00000061616"/>
<organism evidence="1 2">
    <name type="scientific">Macaca mulatta</name>
    <name type="common">Rhesus macaque</name>
    <dbReference type="NCBI Taxonomy" id="9544"/>
    <lineage>
        <taxon>Eukaryota</taxon>
        <taxon>Metazoa</taxon>
        <taxon>Chordata</taxon>
        <taxon>Craniata</taxon>
        <taxon>Vertebrata</taxon>
        <taxon>Euteleostomi</taxon>
        <taxon>Mammalia</taxon>
        <taxon>Eutheria</taxon>
        <taxon>Euarchontoglires</taxon>
        <taxon>Primates</taxon>
        <taxon>Haplorrhini</taxon>
        <taxon>Catarrhini</taxon>
        <taxon>Cercopithecidae</taxon>
        <taxon>Cercopithecinae</taxon>
        <taxon>Macaca</taxon>
    </lineage>
</organism>
<evidence type="ECO:0000313" key="2">
    <source>
        <dbReference type="Proteomes" id="UP000006718"/>
    </source>
</evidence>
<dbReference type="Bgee" id="ENSMMUG00000061616">
    <property type="expression patterns" value="Expressed in adipose tissue and 17 other cell types or tissues"/>
</dbReference>
<reference evidence="1" key="3">
    <citation type="submission" date="2025-08" db="UniProtKB">
        <authorList>
            <consortium name="Ensembl"/>
        </authorList>
    </citation>
    <scope>IDENTIFICATION</scope>
    <source>
        <strain evidence="1">17573</strain>
    </source>
</reference>
<proteinExistence type="predicted"/>
<dbReference type="GeneTree" id="ENSGT01120000271815"/>
<accession>A0A5F8AHN0</accession>
<keyword evidence="2" id="KW-1185">Reference proteome</keyword>
<dbReference type="PANTHER" id="PTHR12138">
    <property type="entry name" value="PRIMATE-EXPANDED PROTEIN FAMILY"/>
    <property type="match status" value="1"/>
</dbReference>
<reference evidence="1" key="4">
    <citation type="submission" date="2025-09" db="UniProtKB">
        <authorList>
            <consortium name="Ensembl"/>
        </authorList>
    </citation>
    <scope>IDENTIFICATION</scope>
    <source>
        <strain evidence="1">17573</strain>
    </source>
</reference>
<evidence type="ECO:0000313" key="1">
    <source>
        <dbReference type="Ensembl" id="ENSMMUP00000076911.1"/>
    </source>
</evidence>
<protein>
    <submittedName>
        <fullName evidence="1">Uncharacterized protein</fullName>
    </submittedName>
</protein>
<name>A0A5F8AHN0_MACMU</name>
<dbReference type="InParanoid" id="A0A5F8AHN0"/>
<dbReference type="AlphaFoldDB" id="A0A5F8AHN0"/>
<sequence>FLCLSLPRTESTDAHHHAWLIFVFLVDTGFHHVVQDGLKLLALSDPPTLASQSAGITGVSHCTQLRIMIVKISSNLHLHIAMYFSKCFQLYHFLSFFSFFFFPLETGSHSVAQVGAQWHDHGSL</sequence>